<feature type="domain" description="RmlD-like substrate binding" evidence="1">
    <location>
        <begin position="8"/>
        <end position="322"/>
    </location>
</feature>
<reference evidence="2 3" key="1">
    <citation type="journal article" date="2010" name="Nature">
        <title>Genome sequencing and analysis of the model grass Brachypodium distachyon.</title>
        <authorList>
            <consortium name="International Brachypodium Initiative"/>
        </authorList>
    </citation>
    <scope>NUCLEOTIDE SEQUENCE [LARGE SCALE GENOMIC DNA]</scope>
    <source>
        <strain evidence="2">Bd21</strain>
        <strain evidence="3">cv. Bd21</strain>
    </source>
</reference>
<dbReference type="EMBL" id="CM000882">
    <property type="protein sequence ID" value="KQK01480.1"/>
    <property type="molecule type" value="Genomic_DNA"/>
</dbReference>
<reference evidence="3" key="3">
    <citation type="submission" date="2018-08" db="UniProtKB">
        <authorList>
            <consortium name="EnsemblPlants"/>
        </authorList>
    </citation>
    <scope>IDENTIFICATION</scope>
    <source>
        <strain evidence="3">cv. Bd21</strain>
    </source>
</reference>
<reference evidence="2" key="2">
    <citation type="submission" date="2017-06" db="EMBL/GenBank/DDBJ databases">
        <title>WGS assembly of Brachypodium distachyon.</title>
        <authorList>
            <consortium name="The International Brachypodium Initiative"/>
            <person name="Lucas S."/>
            <person name="Harmon-Smith M."/>
            <person name="Lail K."/>
            <person name="Tice H."/>
            <person name="Grimwood J."/>
            <person name="Bruce D."/>
            <person name="Barry K."/>
            <person name="Shu S."/>
            <person name="Lindquist E."/>
            <person name="Wang M."/>
            <person name="Pitluck S."/>
            <person name="Vogel J.P."/>
            <person name="Garvin D.F."/>
            <person name="Mockler T.C."/>
            <person name="Schmutz J."/>
            <person name="Rokhsar D."/>
            <person name="Bevan M.W."/>
        </authorList>
    </citation>
    <scope>NUCLEOTIDE SEQUENCE</scope>
    <source>
        <strain evidence="2">Bd21</strain>
    </source>
</reference>
<dbReference type="STRING" id="15368.I1IE80"/>
<name>I1IE80_BRADI</name>
<dbReference type="eggNOG" id="KOG1430">
    <property type="taxonomic scope" value="Eukaryota"/>
</dbReference>
<dbReference type="OMA" id="RMPLMFG"/>
<accession>I1IE80</accession>
<evidence type="ECO:0000313" key="2">
    <source>
        <dbReference type="EMBL" id="KQK01480.1"/>
    </source>
</evidence>
<dbReference type="KEGG" id="bdi:100821714"/>
<dbReference type="EnsemblPlants" id="KQK01480">
    <property type="protein sequence ID" value="KQK01480"/>
    <property type="gene ID" value="BRADI_3g56110v3"/>
</dbReference>
<dbReference type="OrthoDB" id="6235964at2759"/>
<organism evidence="3">
    <name type="scientific">Brachypodium distachyon</name>
    <name type="common">Purple false brome</name>
    <name type="synonym">Trachynia distachya</name>
    <dbReference type="NCBI Taxonomy" id="15368"/>
    <lineage>
        <taxon>Eukaryota</taxon>
        <taxon>Viridiplantae</taxon>
        <taxon>Streptophyta</taxon>
        <taxon>Embryophyta</taxon>
        <taxon>Tracheophyta</taxon>
        <taxon>Spermatophyta</taxon>
        <taxon>Magnoliopsida</taxon>
        <taxon>Liliopsida</taxon>
        <taxon>Poales</taxon>
        <taxon>Poaceae</taxon>
        <taxon>BOP clade</taxon>
        <taxon>Pooideae</taxon>
        <taxon>Stipodae</taxon>
        <taxon>Brachypodieae</taxon>
        <taxon>Brachypodium</taxon>
    </lineage>
</organism>
<keyword evidence="4" id="KW-1185">Reference proteome</keyword>
<dbReference type="Gramene" id="KQK01480">
    <property type="protein sequence ID" value="KQK01480"/>
    <property type="gene ID" value="BRADI_3g56110v3"/>
</dbReference>
<evidence type="ECO:0000313" key="3">
    <source>
        <dbReference type="EnsemblPlants" id="KQK01480"/>
    </source>
</evidence>
<dbReference type="Gene3D" id="3.40.50.720">
    <property type="entry name" value="NAD(P)-binding Rossmann-like Domain"/>
    <property type="match status" value="1"/>
</dbReference>
<dbReference type="Proteomes" id="UP000008810">
    <property type="component" value="Chromosome 3"/>
</dbReference>
<gene>
    <name evidence="3" type="primary">LOC100821714</name>
    <name evidence="2" type="ORF">BRADI_3g56110v3</name>
</gene>
<evidence type="ECO:0000259" key="1">
    <source>
        <dbReference type="Pfam" id="PF04321"/>
    </source>
</evidence>
<dbReference type="GeneID" id="100821714"/>
<dbReference type="AlphaFoldDB" id="I1IE80"/>
<proteinExistence type="predicted"/>
<dbReference type="SUPFAM" id="SSF51735">
    <property type="entry name" value="NAD(P)-binding Rossmann-fold domains"/>
    <property type="match status" value="1"/>
</dbReference>
<dbReference type="ExpressionAtlas" id="I1IE80">
    <property type="expression patterns" value="baseline and differential"/>
</dbReference>
<dbReference type="RefSeq" id="XP_003570446.1">
    <property type="nucleotide sequence ID" value="XM_003570398.4"/>
</dbReference>
<dbReference type="Pfam" id="PF04321">
    <property type="entry name" value="RmlD_sub_bind"/>
    <property type="match status" value="1"/>
</dbReference>
<dbReference type="InterPro" id="IPR036291">
    <property type="entry name" value="NAD(P)-bd_dom_sf"/>
</dbReference>
<dbReference type="HOGENOM" id="CLU_045518_2_3_1"/>
<dbReference type="CDD" id="cd05254">
    <property type="entry name" value="dTDP_HR_like_SDR_e"/>
    <property type="match status" value="1"/>
</dbReference>
<evidence type="ECO:0000313" key="4">
    <source>
        <dbReference type="Proteomes" id="UP000008810"/>
    </source>
</evidence>
<protein>
    <recommendedName>
        <fullName evidence="1">RmlD-like substrate binding domain-containing protein</fullName>
    </recommendedName>
</protein>
<sequence length="326" mass="35215">MEGEERKRVLVVGGSGYLGQHLLAALASPGGGGGGVDVDVAFTHHSEAAPRQLLDALPRLRAFRVDLRSGDGLEDIAASFGQPHVIVNCAAISVPRACEMDPAAAMATNIPSSLVNWSLSFGNSKSLLIHLSTDQVYEGVKSFYKEEDETLPVNMYGKSKVASEKFITENCPNYAILRSSIIYGPQTISPVAKSLPIQWMDGVLSQRQQVDFFNDEYRCPVYVKDMVDVILALTKKWLSDGKTIQVLLNVGGPDRVSRLQMAESVADVRGYSHSIIKSVPASSVNRGVASPSDISMDITRLTQMLGIQPITFQDGVRATLDAESSS</sequence>
<dbReference type="InterPro" id="IPR029903">
    <property type="entry name" value="RmlD-like-bd"/>
</dbReference>
<dbReference type="PANTHER" id="PTHR43242:SF1">
    <property type="entry name" value="NAD(P)-BINDING ROSSMANN-FOLD SUPERFAMILY PROTEIN"/>
    <property type="match status" value="1"/>
</dbReference>
<dbReference type="PANTHER" id="PTHR43242">
    <property type="entry name" value="NAD(P)-BINDING ROSSMANN-FOLD SUPERFAMILY PROTEIN"/>
    <property type="match status" value="1"/>
</dbReference>